<keyword evidence="6 10" id="KW-1133">Transmembrane helix</keyword>
<evidence type="ECO:0000256" key="2">
    <source>
        <dbReference type="ARBA" id="ARBA00009772"/>
    </source>
</evidence>
<keyword evidence="11" id="KW-0969">Cilium</keyword>
<comment type="function">
    <text evidence="1 10">Role in flagellar biosynthesis.</text>
</comment>
<evidence type="ECO:0000256" key="4">
    <source>
        <dbReference type="ARBA" id="ARBA00022475"/>
    </source>
</evidence>
<keyword evidence="5 10" id="KW-0812">Transmembrane</keyword>
<dbReference type="EMBL" id="DRIH01000057">
    <property type="protein sequence ID" value="HEC67521.1"/>
    <property type="molecule type" value="Genomic_DNA"/>
</dbReference>
<dbReference type="GO" id="GO:0006605">
    <property type="term" value="P:protein targeting"/>
    <property type="evidence" value="ECO:0007669"/>
    <property type="project" value="UniProtKB-UniRule"/>
</dbReference>
<evidence type="ECO:0000256" key="10">
    <source>
        <dbReference type="RuleBase" id="RU362071"/>
    </source>
</evidence>
<feature type="transmembrane region" description="Helical" evidence="10">
    <location>
        <begin position="37"/>
        <end position="57"/>
    </location>
</feature>
<dbReference type="PRINTS" id="PR00953">
    <property type="entry name" value="TYPE3IMRPROT"/>
</dbReference>
<evidence type="ECO:0000256" key="7">
    <source>
        <dbReference type="ARBA" id="ARBA00023136"/>
    </source>
</evidence>
<dbReference type="GO" id="GO:0044780">
    <property type="term" value="P:bacterial-type flagellum assembly"/>
    <property type="evidence" value="ECO:0007669"/>
    <property type="project" value="UniProtKB-UniRule"/>
</dbReference>
<dbReference type="InterPro" id="IPR002010">
    <property type="entry name" value="T3SS_IM_R"/>
</dbReference>
<evidence type="ECO:0000256" key="9">
    <source>
        <dbReference type="NCBIfam" id="TIGR01400"/>
    </source>
</evidence>
<organism evidence="11">
    <name type="scientific">Desulfofervidus auxilii</name>
    <dbReference type="NCBI Taxonomy" id="1621989"/>
    <lineage>
        <taxon>Bacteria</taxon>
        <taxon>Pseudomonadati</taxon>
        <taxon>Thermodesulfobacteriota</taxon>
        <taxon>Candidatus Desulfofervidia</taxon>
        <taxon>Candidatus Desulfofervidales</taxon>
        <taxon>Candidatus Desulfofervidaceae</taxon>
        <taxon>Candidatus Desulfofervidus</taxon>
    </lineage>
</organism>
<keyword evidence="4 10" id="KW-1003">Cell membrane</keyword>
<feature type="transmembrane region" description="Helical" evidence="10">
    <location>
        <begin position="112"/>
        <end position="134"/>
    </location>
</feature>
<protein>
    <recommendedName>
        <fullName evidence="3 9">Flagellar biosynthetic protein FliR</fullName>
    </recommendedName>
</protein>
<evidence type="ECO:0000256" key="3">
    <source>
        <dbReference type="ARBA" id="ARBA00021717"/>
    </source>
</evidence>
<reference evidence="11" key="1">
    <citation type="journal article" date="2020" name="mSystems">
        <title>Genome- and Community-Level Interaction Insights into Carbon Utilization and Element Cycling Functions of Hydrothermarchaeota in Hydrothermal Sediment.</title>
        <authorList>
            <person name="Zhou Z."/>
            <person name="Liu Y."/>
            <person name="Xu W."/>
            <person name="Pan J."/>
            <person name="Luo Z.H."/>
            <person name="Li M."/>
        </authorList>
    </citation>
    <scope>NUCLEOTIDE SEQUENCE [LARGE SCALE GENOMIC DNA]</scope>
    <source>
        <strain evidence="11">HyVt-389</strain>
    </source>
</reference>
<dbReference type="Pfam" id="PF01311">
    <property type="entry name" value="Bac_export_1"/>
    <property type="match status" value="1"/>
</dbReference>
<keyword evidence="11" id="KW-0282">Flagellum</keyword>
<evidence type="ECO:0000256" key="6">
    <source>
        <dbReference type="ARBA" id="ARBA00022989"/>
    </source>
</evidence>
<comment type="similarity">
    <text evidence="2 10">Belongs to the FliR/MopE/SpaR family.</text>
</comment>
<accession>A0A7C1VTZ6</accession>
<dbReference type="Proteomes" id="UP000885738">
    <property type="component" value="Unassembled WGS sequence"/>
</dbReference>
<comment type="subcellular location">
    <subcellularLocation>
        <location evidence="10">Cell membrane</location>
        <topology evidence="10">Multi-pass membrane protein</topology>
    </subcellularLocation>
    <subcellularLocation>
        <location evidence="10">Bacterial flagellum basal body</location>
    </subcellularLocation>
</comment>
<dbReference type="GO" id="GO:0005886">
    <property type="term" value="C:plasma membrane"/>
    <property type="evidence" value="ECO:0007669"/>
    <property type="project" value="UniProtKB-SubCell"/>
</dbReference>
<feature type="transmembrane region" description="Helical" evidence="10">
    <location>
        <begin position="176"/>
        <end position="198"/>
    </location>
</feature>
<name>A0A7C1VTZ6_DESA2</name>
<proteinExistence type="inferred from homology"/>
<dbReference type="AlphaFoldDB" id="A0A7C1VTZ6"/>
<keyword evidence="8 10" id="KW-0975">Bacterial flagellum</keyword>
<gene>
    <name evidence="11" type="primary">fliR</name>
    <name evidence="11" type="ORF">ENI35_01705</name>
</gene>
<dbReference type="GO" id="GO:0009425">
    <property type="term" value="C:bacterial-type flagellum basal body"/>
    <property type="evidence" value="ECO:0007669"/>
    <property type="project" value="UniProtKB-SubCell"/>
</dbReference>
<keyword evidence="11" id="KW-0966">Cell projection</keyword>
<dbReference type="InterPro" id="IPR006303">
    <property type="entry name" value="FliR"/>
</dbReference>
<evidence type="ECO:0000256" key="5">
    <source>
        <dbReference type="ARBA" id="ARBA00022692"/>
    </source>
</evidence>
<evidence type="ECO:0000256" key="8">
    <source>
        <dbReference type="ARBA" id="ARBA00023143"/>
    </source>
</evidence>
<dbReference type="NCBIfam" id="TIGR01400">
    <property type="entry name" value="fliR"/>
    <property type="match status" value="1"/>
</dbReference>
<dbReference type="PANTHER" id="PTHR30065:SF1">
    <property type="entry name" value="SURFACE PRESENTATION OF ANTIGENS PROTEIN SPAR"/>
    <property type="match status" value="1"/>
</dbReference>
<evidence type="ECO:0000313" key="11">
    <source>
        <dbReference type="EMBL" id="HEC67521.1"/>
    </source>
</evidence>
<evidence type="ECO:0000256" key="1">
    <source>
        <dbReference type="ARBA" id="ARBA00002578"/>
    </source>
</evidence>
<feature type="transmembrane region" description="Helical" evidence="10">
    <location>
        <begin position="12"/>
        <end position="31"/>
    </location>
</feature>
<sequence>MTISFHLDEFKIFFLILIRISIVLFSLPFFNNINISNITKAAMALAFTIFLFPTITLEKAPNSFVLLIISELIIGIVLSLAINFIFCAAQLAGQLIGYQMGLLIPGAIDPQFGIQSSLLANFAYLLAFTMFLVFNGHYLLIKALLLSFEWVRPGSLFITTALCKKIIFLSGEMFKLAIKIAAPVSIALLFTEFSLGIIAKTVPQMEVLVAGFPLKIAVGFILLGLSLNMFLHIMKGNFNTLGFNLIQIIKLMPR</sequence>
<feature type="transmembrane region" description="Helical" evidence="10">
    <location>
        <begin position="64"/>
        <end position="92"/>
    </location>
</feature>
<dbReference type="PANTHER" id="PTHR30065">
    <property type="entry name" value="FLAGELLAR BIOSYNTHETIC PROTEIN FLIR"/>
    <property type="match status" value="1"/>
</dbReference>
<feature type="transmembrane region" description="Helical" evidence="10">
    <location>
        <begin position="210"/>
        <end position="231"/>
    </location>
</feature>
<comment type="caution">
    <text evidence="11">The sequence shown here is derived from an EMBL/GenBank/DDBJ whole genome shotgun (WGS) entry which is preliminary data.</text>
</comment>
<keyword evidence="7 10" id="KW-0472">Membrane</keyword>